<dbReference type="InterPro" id="IPR029045">
    <property type="entry name" value="ClpP/crotonase-like_dom_sf"/>
</dbReference>
<sequence length="199" mass="21824">MNERMNTLVPYVVEQSGTGERQYDIFSRLLKDRIIFIDGEITDAAADLAVAQLIFLESENPQKEISLYINSPGGSVTAGLAIYDTMQYIQCPVQTICIGQACSMAAILLAAGEHGKRQILPNARVMIHQPSGGAEGQASDIIVTSRELQRIYDVTTRLLSLHTGKSEEEIRKDILRDCYMDAAAALEYGIVDKVVSKNG</sequence>
<dbReference type="PRINTS" id="PR00127">
    <property type="entry name" value="CLPPROTEASEP"/>
</dbReference>
<dbReference type="GO" id="GO:0006515">
    <property type="term" value="P:protein quality control for misfolded or incompletely synthesized proteins"/>
    <property type="evidence" value="ECO:0007669"/>
    <property type="project" value="TreeGrafter"/>
</dbReference>
<dbReference type="SUPFAM" id="SSF52096">
    <property type="entry name" value="ClpP/crotonase"/>
    <property type="match status" value="1"/>
</dbReference>
<dbReference type="CDD" id="cd07017">
    <property type="entry name" value="S14_ClpP_2"/>
    <property type="match status" value="1"/>
</dbReference>
<dbReference type="GO" id="GO:0004252">
    <property type="term" value="F:serine-type endopeptidase activity"/>
    <property type="evidence" value="ECO:0007669"/>
    <property type="project" value="UniProtKB-UniRule"/>
</dbReference>
<feature type="active site" evidence="7">
    <location>
        <position position="103"/>
    </location>
</feature>
<feature type="active site" evidence="6 8">
    <location>
        <position position="128"/>
    </location>
</feature>
<dbReference type="NCBIfam" id="NF001368">
    <property type="entry name" value="PRK00277.1"/>
    <property type="match status" value="1"/>
</dbReference>
<comment type="caution">
    <text evidence="12">The sequence shown here is derived from an EMBL/GenBank/DDBJ whole genome shotgun (WGS) entry which is preliminary data.</text>
</comment>
<evidence type="ECO:0000256" key="7">
    <source>
        <dbReference type="PROSITE-ProRule" id="PRU10085"/>
    </source>
</evidence>
<accession>A0A9D9IB95</accession>
<dbReference type="Pfam" id="PF00574">
    <property type="entry name" value="CLP_protease"/>
    <property type="match status" value="1"/>
</dbReference>
<dbReference type="NCBIfam" id="NF009205">
    <property type="entry name" value="PRK12553.1"/>
    <property type="match status" value="1"/>
</dbReference>
<gene>
    <name evidence="6" type="primary">clpP</name>
    <name evidence="12" type="ORF">IAA72_06585</name>
</gene>
<dbReference type="PANTHER" id="PTHR10381:SF11">
    <property type="entry name" value="ATP-DEPENDENT CLP PROTEASE PROTEOLYTIC SUBUNIT, MITOCHONDRIAL"/>
    <property type="match status" value="1"/>
</dbReference>
<protein>
    <recommendedName>
        <fullName evidence="6 11">ATP-dependent Clp protease proteolytic subunit</fullName>
        <ecNumber evidence="6 9">3.4.21.92</ecNumber>
    </recommendedName>
    <alternativeName>
        <fullName evidence="6">Endopeptidase Clp</fullName>
    </alternativeName>
</protein>
<name>A0A9D9IB95_9SPIO</name>
<dbReference type="InterPro" id="IPR023562">
    <property type="entry name" value="ClpP/TepA"/>
</dbReference>
<reference evidence="12" key="2">
    <citation type="journal article" date="2021" name="PeerJ">
        <title>Extensive microbial diversity within the chicken gut microbiome revealed by metagenomics and culture.</title>
        <authorList>
            <person name="Gilroy R."/>
            <person name="Ravi A."/>
            <person name="Getino M."/>
            <person name="Pursley I."/>
            <person name="Horton D.L."/>
            <person name="Alikhan N.F."/>
            <person name="Baker D."/>
            <person name="Gharbi K."/>
            <person name="Hall N."/>
            <person name="Watson M."/>
            <person name="Adriaenssens E.M."/>
            <person name="Foster-Nyarko E."/>
            <person name="Jarju S."/>
            <person name="Secka A."/>
            <person name="Antonio M."/>
            <person name="Oren A."/>
            <person name="Chaudhuri R.R."/>
            <person name="La Ragione R."/>
            <person name="Hildebrand F."/>
            <person name="Pallen M.J."/>
        </authorList>
    </citation>
    <scope>NUCLEOTIDE SEQUENCE</scope>
    <source>
        <strain evidence="12">14700</strain>
    </source>
</reference>
<organism evidence="12 13">
    <name type="scientific">Candidatus Ornithospirochaeta stercoravium</name>
    <dbReference type="NCBI Taxonomy" id="2840897"/>
    <lineage>
        <taxon>Bacteria</taxon>
        <taxon>Pseudomonadati</taxon>
        <taxon>Spirochaetota</taxon>
        <taxon>Spirochaetia</taxon>
        <taxon>Spirochaetales</taxon>
        <taxon>Spirochaetaceae</taxon>
        <taxon>Spirochaetaceae incertae sedis</taxon>
        <taxon>Candidatus Ornithospirochaeta</taxon>
    </lineage>
</organism>
<evidence type="ECO:0000256" key="10">
    <source>
        <dbReference type="RuleBase" id="RU000550"/>
    </source>
</evidence>
<evidence type="ECO:0000256" key="9">
    <source>
        <dbReference type="RuleBase" id="RU000549"/>
    </source>
</evidence>
<evidence type="ECO:0000313" key="13">
    <source>
        <dbReference type="Proteomes" id="UP000810292"/>
    </source>
</evidence>
<evidence type="ECO:0000256" key="3">
    <source>
        <dbReference type="ARBA" id="ARBA00022801"/>
    </source>
</evidence>
<evidence type="ECO:0000256" key="6">
    <source>
        <dbReference type="HAMAP-Rule" id="MF_00444"/>
    </source>
</evidence>
<comment type="function">
    <text evidence="6 10">Cleaves peptides in various proteins in a process that requires ATP hydrolysis. Has a chymotrypsin-like activity. Plays a major role in the degradation of misfolded proteins.</text>
</comment>
<evidence type="ECO:0000256" key="4">
    <source>
        <dbReference type="ARBA" id="ARBA00022825"/>
    </source>
</evidence>
<evidence type="ECO:0000256" key="11">
    <source>
        <dbReference type="RuleBase" id="RU003567"/>
    </source>
</evidence>
<dbReference type="Proteomes" id="UP000810292">
    <property type="component" value="Unassembled WGS sequence"/>
</dbReference>
<evidence type="ECO:0000256" key="1">
    <source>
        <dbReference type="ARBA" id="ARBA00007039"/>
    </source>
</evidence>
<dbReference type="EMBL" id="JADIMF010000102">
    <property type="protein sequence ID" value="MBO8469433.1"/>
    <property type="molecule type" value="Genomic_DNA"/>
</dbReference>
<dbReference type="Gene3D" id="3.90.226.10">
    <property type="entry name" value="2-enoyl-CoA Hydratase, Chain A, domain 1"/>
    <property type="match status" value="1"/>
</dbReference>
<dbReference type="FunFam" id="3.90.226.10:FF:000001">
    <property type="entry name" value="ATP-dependent Clp protease proteolytic subunit"/>
    <property type="match status" value="1"/>
</dbReference>
<dbReference type="InterPro" id="IPR018215">
    <property type="entry name" value="ClpP_Ser_AS"/>
</dbReference>
<dbReference type="GO" id="GO:0004176">
    <property type="term" value="F:ATP-dependent peptidase activity"/>
    <property type="evidence" value="ECO:0007669"/>
    <property type="project" value="InterPro"/>
</dbReference>
<dbReference type="GO" id="GO:0051117">
    <property type="term" value="F:ATPase binding"/>
    <property type="evidence" value="ECO:0007669"/>
    <property type="project" value="TreeGrafter"/>
</dbReference>
<feature type="active site" description="Nucleophile" evidence="6">
    <location>
        <position position="103"/>
    </location>
</feature>
<keyword evidence="3 6" id="KW-0378">Hydrolase</keyword>
<keyword evidence="2 6" id="KW-0645">Protease</keyword>
<evidence type="ECO:0000256" key="2">
    <source>
        <dbReference type="ARBA" id="ARBA00022670"/>
    </source>
</evidence>
<dbReference type="AlphaFoldDB" id="A0A9D9IB95"/>
<dbReference type="InterPro" id="IPR033135">
    <property type="entry name" value="ClpP_His_AS"/>
</dbReference>
<comment type="similarity">
    <text evidence="1 6 11">Belongs to the peptidase S14 family.</text>
</comment>
<dbReference type="EC" id="3.4.21.92" evidence="6 9"/>
<proteinExistence type="inferred from homology"/>
<keyword evidence="6" id="KW-0963">Cytoplasm</keyword>
<comment type="subunit">
    <text evidence="6">Fourteen ClpP subunits assemble into 2 heptameric rings which stack back to back to give a disk-like structure with a central cavity, resembling the structure of eukaryotic proteasomes.</text>
</comment>
<evidence type="ECO:0000256" key="8">
    <source>
        <dbReference type="PROSITE-ProRule" id="PRU10086"/>
    </source>
</evidence>
<reference evidence="12" key="1">
    <citation type="submission" date="2020-10" db="EMBL/GenBank/DDBJ databases">
        <authorList>
            <person name="Gilroy R."/>
        </authorList>
    </citation>
    <scope>NUCLEOTIDE SEQUENCE</scope>
    <source>
        <strain evidence="12">14700</strain>
    </source>
</reference>
<keyword evidence="4 6" id="KW-0720">Serine protease</keyword>
<dbReference type="InterPro" id="IPR001907">
    <property type="entry name" value="ClpP"/>
</dbReference>
<comment type="subcellular location">
    <subcellularLocation>
        <location evidence="6">Cytoplasm</location>
    </subcellularLocation>
</comment>
<evidence type="ECO:0000313" key="12">
    <source>
        <dbReference type="EMBL" id="MBO8469433.1"/>
    </source>
</evidence>
<dbReference type="GO" id="GO:0009368">
    <property type="term" value="C:endopeptidase Clp complex"/>
    <property type="evidence" value="ECO:0007669"/>
    <property type="project" value="TreeGrafter"/>
</dbReference>
<evidence type="ECO:0000256" key="5">
    <source>
        <dbReference type="ARBA" id="ARBA00034021"/>
    </source>
</evidence>
<dbReference type="GO" id="GO:0005737">
    <property type="term" value="C:cytoplasm"/>
    <property type="evidence" value="ECO:0007669"/>
    <property type="project" value="UniProtKB-SubCell"/>
</dbReference>
<dbReference type="PROSITE" id="PS00382">
    <property type="entry name" value="CLP_PROTEASE_HIS"/>
    <property type="match status" value="1"/>
</dbReference>
<comment type="catalytic activity">
    <reaction evidence="5 6 8">
        <text>Hydrolysis of proteins to small peptides in the presence of ATP and magnesium. alpha-casein is the usual test substrate. In the absence of ATP, only oligopeptides shorter than five residues are hydrolyzed (such as succinyl-Leu-Tyr-|-NHMec, and Leu-Tyr-Leu-|-Tyr-Trp, in which cleavage of the -Tyr-|-Leu- and -Tyr-|-Trp bonds also occurs).</text>
        <dbReference type="EC" id="3.4.21.92"/>
    </reaction>
</comment>
<dbReference type="PANTHER" id="PTHR10381">
    <property type="entry name" value="ATP-DEPENDENT CLP PROTEASE PROTEOLYTIC SUBUNIT"/>
    <property type="match status" value="1"/>
</dbReference>
<dbReference type="PROSITE" id="PS00381">
    <property type="entry name" value="CLP_PROTEASE_SER"/>
    <property type="match status" value="1"/>
</dbReference>
<dbReference type="HAMAP" id="MF_00444">
    <property type="entry name" value="ClpP"/>
    <property type="match status" value="1"/>
</dbReference>